<name>A0A1R4KAT0_9MICO</name>
<sequence>MASTRDRAWDSDAGAALPVAIEVLRRGPISRAEIGRRLGLSHASLSRLSTPLIERGVLVDVGEQSSGRVGRPSRLLDVDASSHHFLGVKVRESEIVAAVTDLRGDVVDSLTVPTGERTPEAIATHIAGVYATLSADHPITGIGIGVGAAVRDRRTVVSAGFLGWAEVPLADLIERETGIPTLVENDVVALCEYEGWFGTANHDDRFAVVTLGIGTGFGLVLGGEPIVNDDYGLGLVGHWPMDPSGPLCPRGHRGCAAALLNSDAISRYATEALGRPIGFDEVLDMAEAGEPVAERIVRDAARGLGVLLAGICNLVLPERIIIAGEGVRVAEIGHDTLLESIRSLRDERASTPPISFSTGTNVEWARGAAVLAIQTFALGRSAADAAGA</sequence>
<dbReference type="InterPro" id="IPR036388">
    <property type="entry name" value="WH-like_DNA-bd_sf"/>
</dbReference>
<dbReference type="InterPro" id="IPR036390">
    <property type="entry name" value="WH_DNA-bd_sf"/>
</dbReference>
<keyword evidence="3" id="KW-1185">Reference proteome</keyword>
<evidence type="ECO:0000256" key="1">
    <source>
        <dbReference type="ARBA" id="ARBA00006479"/>
    </source>
</evidence>
<accession>A0A1R4KAT0</accession>
<dbReference type="Proteomes" id="UP000196778">
    <property type="component" value="Unassembled WGS sequence"/>
</dbReference>
<evidence type="ECO:0000313" key="3">
    <source>
        <dbReference type="Proteomes" id="UP000196778"/>
    </source>
</evidence>
<dbReference type="Pfam" id="PF00480">
    <property type="entry name" value="ROK"/>
    <property type="match status" value="1"/>
</dbReference>
<dbReference type="SUPFAM" id="SSF53067">
    <property type="entry name" value="Actin-like ATPase domain"/>
    <property type="match status" value="1"/>
</dbReference>
<dbReference type="SUPFAM" id="SSF46785">
    <property type="entry name" value="Winged helix' DNA-binding domain"/>
    <property type="match status" value="1"/>
</dbReference>
<dbReference type="Gene3D" id="3.30.420.40">
    <property type="match status" value="2"/>
</dbReference>
<reference evidence="3" key="1">
    <citation type="submission" date="2017-02" db="EMBL/GenBank/DDBJ databases">
        <authorList>
            <person name="Dridi B."/>
        </authorList>
    </citation>
    <scope>NUCLEOTIDE SEQUENCE [LARGE SCALE GENOMIC DNA]</scope>
    <source>
        <strain evidence="3">EB411</strain>
    </source>
</reference>
<dbReference type="PANTHER" id="PTHR18964">
    <property type="entry name" value="ROK (REPRESSOR, ORF, KINASE) FAMILY"/>
    <property type="match status" value="1"/>
</dbReference>
<dbReference type="InterPro" id="IPR043129">
    <property type="entry name" value="ATPase_NBD"/>
</dbReference>
<proteinExistence type="inferred from homology"/>
<organism evidence="2 3">
    <name type="scientific">Mycetocola reblochoni REB411</name>
    <dbReference type="NCBI Taxonomy" id="1255698"/>
    <lineage>
        <taxon>Bacteria</taxon>
        <taxon>Bacillati</taxon>
        <taxon>Actinomycetota</taxon>
        <taxon>Actinomycetes</taxon>
        <taxon>Micrococcales</taxon>
        <taxon>Microbacteriaceae</taxon>
        <taxon>Mycetocola</taxon>
    </lineage>
</organism>
<protein>
    <submittedName>
        <fullName evidence="2">ROK</fullName>
    </submittedName>
</protein>
<gene>
    <name evidence="2" type="ORF">FM119_12425</name>
</gene>
<dbReference type="EMBL" id="FUKR01000072">
    <property type="protein sequence ID" value="SJN41113.1"/>
    <property type="molecule type" value="Genomic_DNA"/>
</dbReference>
<evidence type="ECO:0000313" key="2">
    <source>
        <dbReference type="EMBL" id="SJN41113.1"/>
    </source>
</evidence>
<dbReference type="Gene3D" id="1.10.10.10">
    <property type="entry name" value="Winged helix-like DNA-binding domain superfamily/Winged helix DNA-binding domain"/>
    <property type="match status" value="1"/>
</dbReference>
<dbReference type="PANTHER" id="PTHR18964:SF149">
    <property type="entry name" value="BIFUNCTIONAL UDP-N-ACETYLGLUCOSAMINE 2-EPIMERASE_N-ACETYLMANNOSAMINE KINASE"/>
    <property type="match status" value="1"/>
</dbReference>
<dbReference type="OrthoDB" id="3464494at2"/>
<dbReference type="InterPro" id="IPR000600">
    <property type="entry name" value="ROK"/>
</dbReference>
<dbReference type="AlphaFoldDB" id="A0A1R4KAT0"/>
<comment type="similarity">
    <text evidence="1">Belongs to the ROK (NagC/XylR) family.</text>
</comment>
<dbReference type="RefSeq" id="WP_087138481.1">
    <property type="nucleotide sequence ID" value="NZ_FUKR01000072.1"/>
</dbReference>